<accession>A0A543K7L8</accession>
<evidence type="ECO:0000313" key="4">
    <source>
        <dbReference type="Proteomes" id="UP000315133"/>
    </source>
</evidence>
<evidence type="ECO:0000313" key="3">
    <source>
        <dbReference type="EMBL" id="TQM91088.1"/>
    </source>
</evidence>
<dbReference type="Pfam" id="PF03713">
    <property type="entry name" value="DUF305"/>
    <property type="match status" value="1"/>
</dbReference>
<proteinExistence type="predicted"/>
<dbReference type="InterPro" id="IPR012347">
    <property type="entry name" value="Ferritin-like"/>
</dbReference>
<protein>
    <submittedName>
        <fullName evidence="3">Uncharacterized protein (DUF305 family)</fullName>
    </submittedName>
</protein>
<dbReference type="Gene3D" id="1.20.1260.10">
    <property type="match status" value="1"/>
</dbReference>
<name>A0A543K7L8_9MICO</name>
<dbReference type="PANTHER" id="PTHR36933:SF1">
    <property type="entry name" value="SLL0788 PROTEIN"/>
    <property type="match status" value="1"/>
</dbReference>
<dbReference type="OrthoDB" id="26872at2"/>
<evidence type="ECO:0000256" key="1">
    <source>
        <dbReference type="SAM" id="MobiDB-lite"/>
    </source>
</evidence>
<feature type="domain" description="DUF305" evidence="2">
    <location>
        <begin position="59"/>
        <end position="210"/>
    </location>
</feature>
<dbReference type="EMBL" id="VFPU01000002">
    <property type="protein sequence ID" value="TQM91088.1"/>
    <property type="molecule type" value="Genomic_DNA"/>
</dbReference>
<sequence>MTVTIVGVLLAGCTGDAADAGPTGQAAPTGRILQGGAPGEANTTLTAFPEMPDLVVEEDLDFLRGMLLHHAQALEMTALVPERGASEEVALFAERMQLSQEGEIELMQDWLRERGEPVFDLGSPGGHAHGDGEPMPGILTDAQMAELRAAEGEEFDTLFLQYMYMHHEGALVMVDELFTAEAGQDSWVFNIAKEVDSDQRIEMDRMLAMLAERGAQPFTIGG</sequence>
<feature type="region of interest" description="Disordered" evidence="1">
    <location>
        <begin position="17"/>
        <end position="36"/>
    </location>
</feature>
<dbReference type="PANTHER" id="PTHR36933">
    <property type="entry name" value="SLL0788 PROTEIN"/>
    <property type="match status" value="1"/>
</dbReference>
<dbReference type="InterPro" id="IPR005183">
    <property type="entry name" value="DUF305_CopM-like"/>
</dbReference>
<gene>
    <name evidence="3" type="ORF">FB476_2811</name>
</gene>
<evidence type="ECO:0000259" key="2">
    <source>
        <dbReference type="Pfam" id="PF03713"/>
    </source>
</evidence>
<comment type="caution">
    <text evidence="3">The sequence shown here is derived from an EMBL/GenBank/DDBJ whole genome shotgun (WGS) entry which is preliminary data.</text>
</comment>
<dbReference type="RefSeq" id="WP_141820472.1">
    <property type="nucleotide sequence ID" value="NZ_BAAAIL010000001.1"/>
</dbReference>
<organism evidence="3 4">
    <name type="scientific">Ornithinimicrobium humiphilum</name>
    <dbReference type="NCBI Taxonomy" id="125288"/>
    <lineage>
        <taxon>Bacteria</taxon>
        <taxon>Bacillati</taxon>
        <taxon>Actinomycetota</taxon>
        <taxon>Actinomycetes</taxon>
        <taxon>Micrococcales</taxon>
        <taxon>Ornithinimicrobiaceae</taxon>
        <taxon>Ornithinimicrobium</taxon>
    </lineage>
</organism>
<dbReference type="AlphaFoldDB" id="A0A543K7L8"/>
<dbReference type="Proteomes" id="UP000315133">
    <property type="component" value="Unassembled WGS sequence"/>
</dbReference>
<keyword evidence="4" id="KW-1185">Reference proteome</keyword>
<reference evidence="3 4" key="1">
    <citation type="submission" date="2019-06" db="EMBL/GenBank/DDBJ databases">
        <title>Sequencing the genomes of 1000 actinobacteria strains.</title>
        <authorList>
            <person name="Klenk H.-P."/>
        </authorList>
    </citation>
    <scope>NUCLEOTIDE SEQUENCE [LARGE SCALE GENOMIC DNA]</scope>
    <source>
        <strain evidence="3 4">DSM 12362</strain>
    </source>
</reference>